<dbReference type="STRING" id="490622.A0A395NZE8"/>
<dbReference type="PANTHER" id="PTHR42028">
    <property type="entry name" value="CHROMOSOME 1, WHOLE GENOME SHOTGUN SEQUENCE"/>
    <property type="match status" value="1"/>
</dbReference>
<name>A0A395NZE8_TRIAR</name>
<evidence type="ECO:0000256" key="1">
    <source>
        <dbReference type="SAM" id="MobiDB-lite"/>
    </source>
</evidence>
<comment type="caution">
    <text evidence="5">The sequence shown here is derived from an EMBL/GenBank/DDBJ whole genome shotgun (WGS) entry which is preliminary data.</text>
</comment>
<feature type="compositionally biased region" description="Polar residues" evidence="1">
    <location>
        <begin position="64"/>
        <end position="78"/>
    </location>
</feature>
<dbReference type="PANTHER" id="PTHR42028:SF1">
    <property type="entry name" value="YALI0E30657P"/>
    <property type="match status" value="1"/>
</dbReference>
<dbReference type="Pfam" id="PF23585">
    <property type="entry name" value="DUF7137"/>
    <property type="match status" value="1"/>
</dbReference>
<keyword evidence="6" id="KW-1185">Reference proteome</keyword>
<dbReference type="EMBL" id="PXOA01000047">
    <property type="protein sequence ID" value="RFU81462.1"/>
    <property type="molecule type" value="Genomic_DNA"/>
</dbReference>
<keyword evidence="3" id="KW-0732">Signal</keyword>
<feature type="transmembrane region" description="Helical" evidence="2">
    <location>
        <begin position="274"/>
        <end position="298"/>
    </location>
</feature>
<evidence type="ECO:0000313" key="5">
    <source>
        <dbReference type="EMBL" id="RFU81462.1"/>
    </source>
</evidence>
<feature type="region of interest" description="Disordered" evidence="1">
    <location>
        <begin position="47"/>
        <end position="130"/>
    </location>
</feature>
<accession>A0A395NZE8</accession>
<evidence type="ECO:0000256" key="3">
    <source>
        <dbReference type="SAM" id="SignalP"/>
    </source>
</evidence>
<evidence type="ECO:0000259" key="4">
    <source>
        <dbReference type="Pfam" id="PF23585"/>
    </source>
</evidence>
<keyword evidence="2" id="KW-1133">Transmembrane helix</keyword>
<dbReference type="OrthoDB" id="2435509at2759"/>
<dbReference type="Proteomes" id="UP000266272">
    <property type="component" value="Unassembled WGS sequence"/>
</dbReference>
<feature type="signal peptide" evidence="3">
    <location>
        <begin position="1"/>
        <end position="23"/>
    </location>
</feature>
<gene>
    <name evidence="5" type="ORF">TARUN_727</name>
</gene>
<proteinExistence type="predicted"/>
<keyword evidence="2" id="KW-0472">Membrane</keyword>
<protein>
    <recommendedName>
        <fullName evidence="4">DUF7137 domain-containing protein</fullName>
    </recommendedName>
</protein>
<evidence type="ECO:0000313" key="6">
    <source>
        <dbReference type="Proteomes" id="UP000266272"/>
    </source>
</evidence>
<dbReference type="InterPro" id="IPR055561">
    <property type="entry name" value="DUF7137"/>
</dbReference>
<feature type="chain" id="PRO_5017313354" description="DUF7137 domain-containing protein" evidence="3">
    <location>
        <begin position="24"/>
        <end position="299"/>
    </location>
</feature>
<feature type="domain" description="DUF7137" evidence="4">
    <location>
        <begin position="127"/>
        <end position="261"/>
    </location>
</feature>
<evidence type="ECO:0000256" key="2">
    <source>
        <dbReference type="SAM" id="Phobius"/>
    </source>
</evidence>
<sequence length="299" mass="31458">MRPTAALLRVALCLSSAAPLVSAWPGWLPELDALVVRAEKVLTSFTEGNTARPTGPNAVEGNTAKPTPTNPPDSSKTGDSSDDENSSTGKDKGKGSSKTSEKGSGGKKTTSSKKGKPAEHTQFPPDAPAGGVVMQTPAVTAASAALYKIGDFVTWGWNYTNLLGTPTAVDVLISCSANTGTWTLTSNMTFKTSGSYTWDSSVQESSVEEPLPVAMYTLIIKDSDASISGIPDPGYLGTFSQFTFGLYTPQPYVPFNEWKCDSCNAALSKFDHQALGFAITMGLVTVLSFTWFVSGLGLN</sequence>
<reference evidence="5 6" key="1">
    <citation type="journal article" date="2018" name="PLoS Pathog.">
        <title>Evolution of structural diversity of trichothecenes, a family of toxins produced by plant pathogenic and entomopathogenic fungi.</title>
        <authorList>
            <person name="Proctor R.H."/>
            <person name="McCormick S.P."/>
            <person name="Kim H.S."/>
            <person name="Cardoza R.E."/>
            <person name="Stanley A.M."/>
            <person name="Lindo L."/>
            <person name="Kelly A."/>
            <person name="Brown D.W."/>
            <person name="Lee T."/>
            <person name="Vaughan M.M."/>
            <person name="Alexander N.J."/>
            <person name="Busman M."/>
            <person name="Gutierrez S."/>
        </authorList>
    </citation>
    <scope>NUCLEOTIDE SEQUENCE [LARGE SCALE GENOMIC DNA]</scope>
    <source>
        <strain evidence="5 6">IBT 40837</strain>
    </source>
</reference>
<keyword evidence="2" id="KW-0812">Transmembrane</keyword>
<organism evidence="5 6">
    <name type="scientific">Trichoderma arundinaceum</name>
    <dbReference type="NCBI Taxonomy" id="490622"/>
    <lineage>
        <taxon>Eukaryota</taxon>
        <taxon>Fungi</taxon>
        <taxon>Dikarya</taxon>
        <taxon>Ascomycota</taxon>
        <taxon>Pezizomycotina</taxon>
        <taxon>Sordariomycetes</taxon>
        <taxon>Hypocreomycetidae</taxon>
        <taxon>Hypocreales</taxon>
        <taxon>Hypocreaceae</taxon>
        <taxon>Trichoderma</taxon>
    </lineage>
</organism>
<dbReference type="AlphaFoldDB" id="A0A395NZE8"/>